<dbReference type="EMBL" id="CAXAMM010039467">
    <property type="protein sequence ID" value="CAK9086662.1"/>
    <property type="molecule type" value="Genomic_DNA"/>
</dbReference>
<sequence>MDQVQESTNTKYLDELTSMLLQARVYTTKAKKTGDAVGSDDTAGSANELSGFKKKLADFKTVWNGNLSSPTGTFQHYCYRAGPASSWCCRSDEESFARMAKTVCQ</sequence>
<accession>A0ABP0QI63</accession>
<proteinExistence type="predicted"/>
<name>A0ABP0QI63_9DINO</name>
<dbReference type="Proteomes" id="UP001642464">
    <property type="component" value="Unassembled WGS sequence"/>
</dbReference>
<reference evidence="1 2" key="1">
    <citation type="submission" date="2024-02" db="EMBL/GenBank/DDBJ databases">
        <authorList>
            <person name="Chen Y."/>
            <person name="Shah S."/>
            <person name="Dougan E. K."/>
            <person name="Thang M."/>
            <person name="Chan C."/>
        </authorList>
    </citation>
    <scope>NUCLEOTIDE SEQUENCE [LARGE SCALE GENOMIC DNA]</scope>
</reference>
<keyword evidence="2" id="KW-1185">Reference proteome</keyword>
<feature type="non-terminal residue" evidence="1">
    <location>
        <position position="105"/>
    </location>
</feature>
<comment type="caution">
    <text evidence="1">The sequence shown here is derived from an EMBL/GenBank/DDBJ whole genome shotgun (WGS) entry which is preliminary data.</text>
</comment>
<evidence type="ECO:0000313" key="2">
    <source>
        <dbReference type="Proteomes" id="UP001642464"/>
    </source>
</evidence>
<evidence type="ECO:0000313" key="1">
    <source>
        <dbReference type="EMBL" id="CAK9086662.1"/>
    </source>
</evidence>
<protein>
    <submittedName>
        <fullName evidence="1">Uncharacterized protein</fullName>
    </submittedName>
</protein>
<gene>
    <name evidence="1" type="ORF">SCF082_LOCUS40991</name>
</gene>
<organism evidence="1 2">
    <name type="scientific">Durusdinium trenchii</name>
    <dbReference type="NCBI Taxonomy" id="1381693"/>
    <lineage>
        <taxon>Eukaryota</taxon>
        <taxon>Sar</taxon>
        <taxon>Alveolata</taxon>
        <taxon>Dinophyceae</taxon>
        <taxon>Suessiales</taxon>
        <taxon>Symbiodiniaceae</taxon>
        <taxon>Durusdinium</taxon>
    </lineage>
</organism>